<evidence type="ECO:0000313" key="1">
    <source>
        <dbReference type="EMBL" id="AYV81278.1"/>
    </source>
</evidence>
<dbReference type="Gene3D" id="3.40.800.10">
    <property type="entry name" value="Ureohydrolase domain"/>
    <property type="match status" value="1"/>
</dbReference>
<dbReference type="EMBL" id="MK072266">
    <property type="protein sequence ID" value="AYV81278.1"/>
    <property type="molecule type" value="Genomic_DNA"/>
</dbReference>
<gene>
    <name evidence="1" type="ORF">Harvfovirus24_14</name>
</gene>
<reference evidence="1" key="1">
    <citation type="submission" date="2018-10" db="EMBL/GenBank/DDBJ databases">
        <title>Hidden diversity of soil giant viruses.</title>
        <authorList>
            <person name="Schulz F."/>
            <person name="Alteio L."/>
            <person name="Goudeau D."/>
            <person name="Ryan E.M."/>
            <person name="Malmstrom R.R."/>
            <person name="Blanchard J."/>
            <person name="Woyke T."/>
        </authorList>
    </citation>
    <scope>NUCLEOTIDE SEQUENCE</scope>
    <source>
        <strain evidence="1">HAV1</strain>
    </source>
</reference>
<accession>A0A3G5A227</accession>
<protein>
    <submittedName>
        <fullName evidence="1">Uncharacterized protein</fullName>
    </submittedName>
</protein>
<dbReference type="InterPro" id="IPR023696">
    <property type="entry name" value="Ureohydrolase_dom_sf"/>
</dbReference>
<proteinExistence type="predicted"/>
<sequence length="336" mass="39126">MSDLYFIAIYTENKGGKSPCQVKEEYDYKIDNTQYEILDQHIKNLLDKKPMMKIICISEDTFAPGQTINTYRSDETLTIYLSNNPTYVDKNVVYFGVDKDIIPDSQLSKLDNSLATYFTIEKIKQLSTETVLQTLKGSKIHLIVDLQIFDPSIFPSVARSPNQKKYLAFTEIEKIISHFNTSIVYLDIVGFDESLDDITFRYSKITGEMCRTIIRQIFHVKEKNMNIFTEDSRFLIYRPAEQLNENDIGWYIVKFLTMKERSQYLEHLTDKVISLQINDQNCDTEVLVTSTTMREQNEKSFYSAVNVLDYCLFPAEKVSMAFELLKPRIDKAKLHL</sequence>
<name>A0A3G5A227_9VIRU</name>
<dbReference type="SUPFAM" id="SSF52768">
    <property type="entry name" value="Arginase/deacetylase"/>
    <property type="match status" value="1"/>
</dbReference>
<organism evidence="1">
    <name type="scientific">Harvfovirus sp</name>
    <dbReference type="NCBI Taxonomy" id="2487768"/>
    <lineage>
        <taxon>Viruses</taxon>
        <taxon>Varidnaviria</taxon>
        <taxon>Bamfordvirae</taxon>
        <taxon>Nucleocytoviricota</taxon>
        <taxon>Megaviricetes</taxon>
        <taxon>Imitervirales</taxon>
        <taxon>Mimiviridae</taxon>
        <taxon>Klosneuvirinae</taxon>
    </lineage>
</organism>